<dbReference type="InterPro" id="IPR037401">
    <property type="entry name" value="SnoaL-like"/>
</dbReference>
<evidence type="ECO:0000313" key="5">
    <source>
        <dbReference type="Proteomes" id="UP000297352"/>
    </source>
</evidence>
<dbReference type="InterPro" id="IPR032710">
    <property type="entry name" value="NTF2-like_dom_sf"/>
</dbReference>
<sequence>MKPVLLLATLVLGSVGVFAKTSRISSDKVLGTFFNEFGKGNMAGVIACFHENAVITAVRNGSRNDGQLYGSYEGLKGVEDFLSNMGKEFDTKQFQVEHIVGKGNVAYASGSFLHIIKETGKPFQSDWALKVELKDGKIISYHFYEDSASYVLASKK</sequence>
<dbReference type="EMBL" id="JAMQQD010000004">
    <property type="protein sequence ID" value="MCW7516035.1"/>
    <property type="molecule type" value="Genomic_DNA"/>
</dbReference>
<evidence type="ECO:0000256" key="1">
    <source>
        <dbReference type="SAM" id="SignalP"/>
    </source>
</evidence>
<dbReference type="RefSeq" id="WP_100717679.1">
    <property type="nucleotide sequence ID" value="NZ_JAIZBN010000003.1"/>
</dbReference>
<dbReference type="Proteomes" id="UP001209694">
    <property type="component" value="Unassembled WGS sequence"/>
</dbReference>
<feature type="domain" description="SnoaL-like" evidence="2">
    <location>
        <begin position="33"/>
        <end position="140"/>
    </location>
</feature>
<gene>
    <name evidence="4" type="ORF">EHQ60_11450</name>
    <name evidence="3" type="ORF">ND810_12770</name>
</gene>
<comment type="caution">
    <text evidence="3">The sequence shown here is derived from an EMBL/GenBank/DDBJ whole genome shotgun (WGS) entry which is preliminary data.</text>
</comment>
<evidence type="ECO:0000313" key="4">
    <source>
        <dbReference type="EMBL" id="TGL69466.1"/>
    </source>
</evidence>
<protein>
    <submittedName>
        <fullName evidence="3">Nuclear transport factor 2 family protein</fullName>
    </submittedName>
</protein>
<name>A0A2N0B0K5_9LEPT</name>
<keyword evidence="1" id="KW-0732">Signal</keyword>
<feature type="chain" id="PRO_5044383899" evidence="1">
    <location>
        <begin position="20"/>
        <end position="156"/>
    </location>
</feature>
<keyword evidence="5" id="KW-1185">Reference proteome</keyword>
<dbReference type="EMBL" id="RQGI01000046">
    <property type="protein sequence ID" value="TGL69466.1"/>
    <property type="molecule type" value="Genomic_DNA"/>
</dbReference>
<dbReference type="Proteomes" id="UP000297352">
    <property type="component" value="Unassembled WGS sequence"/>
</dbReference>
<evidence type="ECO:0000313" key="3">
    <source>
        <dbReference type="EMBL" id="MCW7516035.1"/>
    </source>
</evidence>
<dbReference type="Pfam" id="PF12680">
    <property type="entry name" value="SnoaL_2"/>
    <property type="match status" value="1"/>
</dbReference>
<dbReference type="Gene3D" id="3.10.450.50">
    <property type="match status" value="1"/>
</dbReference>
<dbReference type="AlphaFoldDB" id="A0A2N0B0K5"/>
<evidence type="ECO:0000259" key="2">
    <source>
        <dbReference type="Pfam" id="PF12680"/>
    </source>
</evidence>
<reference evidence="4" key="1">
    <citation type="submission" date="2018-10" db="EMBL/GenBank/DDBJ databases">
        <authorList>
            <person name="Vincent A.T."/>
            <person name="Schiettekatte O."/>
            <person name="Bourhy P."/>
            <person name="Veyrier F.J."/>
            <person name="Picardeau M."/>
        </authorList>
    </citation>
    <scope>NUCLEOTIDE SEQUENCE</scope>
    <source>
        <strain evidence="4">201702449</strain>
    </source>
</reference>
<reference evidence="5" key="2">
    <citation type="journal article" date="2019" name="PLoS Negl. Trop. Dis.">
        <title>Revisiting the worldwide diversity of Leptospira species in the environment.</title>
        <authorList>
            <person name="Vincent A.T."/>
            <person name="Schiettekatte O."/>
            <person name="Bourhy P."/>
            <person name="Veyrier F.J."/>
            <person name="Picardeau M."/>
        </authorList>
    </citation>
    <scope>NUCLEOTIDE SEQUENCE [LARGE SCALE GENOMIC DNA]</scope>
    <source>
        <strain evidence="5">201702449</strain>
    </source>
</reference>
<accession>A0A2N0B0K5</accession>
<dbReference type="GeneID" id="93341975"/>
<proteinExistence type="predicted"/>
<dbReference type="SUPFAM" id="SSF54427">
    <property type="entry name" value="NTF2-like"/>
    <property type="match status" value="1"/>
</dbReference>
<feature type="signal peptide" evidence="1">
    <location>
        <begin position="1"/>
        <end position="19"/>
    </location>
</feature>
<organism evidence="3 6">
    <name type="scientific">Leptospira levettii</name>
    <dbReference type="NCBI Taxonomy" id="2023178"/>
    <lineage>
        <taxon>Bacteria</taxon>
        <taxon>Pseudomonadati</taxon>
        <taxon>Spirochaetota</taxon>
        <taxon>Spirochaetia</taxon>
        <taxon>Leptospirales</taxon>
        <taxon>Leptospiraceae</taxon>
        <taxon>Leptospira</taxon>
    </lineage>
</organism>
<evidence type="ECO:0000313" key="6">
    <source>
        <dbReference type="Proteomes" id="UP001209694"/>
    </source>
</evidence>
<reference evidence="3" key="3">
    <citation type="submission" date="2022-06" db="EMBL/GenBank/DDBJ databases">
        <title>Leptospira isolates from biofilms formed at urban environments.</title>
        <authorList>
            <person name="Ribeiro P.S."/>
            <person name="Sousa T."/>
            <person name="Carvalho N."/>
            <person name="Aburjaile F."/>
            <person name="Neves F."/>
            <person name="Oliveira D."/>
            <person name="Blanco L."/>
            <person name="Lima J."/>
            <person name="Costa F."/>
            <person name="Brenig B."/>
            <person name="Soares S."/>
            <person name="Ramos R."/>
            <person name="Goes-Neto A."/>
            <person name="Matiuzzi M."/>
            <person name="Azevedo V."/>
            <person name="Ristow P."/>
        </authorList>
    </citation>
    <scope>NUCLEOTIDE SEQUENCE</scope>
    <source>
        <strain evidence="3">VSF7</strain>
    </source>
</reference>